<proteinExistence type="predicted"/>
<dbReference type="EMBL" id="GBRH01190344">
    <property type="protein sequence ID" value="JAE07552.1"/>
    <property type="molecule type" value="Transcribed_RNA"/>
</dbReference>
<sequence>MKSRSSCGHTYSGAGGARNWVRTSR</sequence>
<organism evidence="2">
    <name type="scientific">Arundo donax</name>
    <name type="common">Giant reed</name>
    <name type="synonym">Donax arundinaceus</name>
    <dbReference type="NCBI Taxonomy" id="35708"/>
    <lineage>
        <taxon>Eukaryota</taxon>
        <taxon>Viridiplantae</taxon>
        <taxon>Streptophyta</taxon>
        <taxon>Embryophyta</taxon>
        <taxon>Tracheophyta</taxon>
        <taxon>Spermatophyta</taxon>
        <taxon>Magnoliopsida</taxon>
        <taxon>Liliopsida</taxon>
        <taxon>Poales</taxon>
        <taxon>Poaceae</taxon>
        <taxon>PACMAD clade</taxon>
        <taxon>Arundinoideae</taxon>
        <taxon>Arundineae</taxon>
        <taxon>Arundo</taxon>
    </lineage>
</organism>
<name>A0A0A9F5F0_ARUDO</name>
<reference evidence="2" key="1">
    <citation type="submission" date="2014-09" db="EMBL/GenBank/DDBJ databases">
        <authorList>
            <person name="Magalhaes I.L.F."/>
            <person name="Oliveira U."/>
            <person name="Santos F.R."/>
            <person name="Vidigal T.H.D.A."/>
            <person name="Brescovit A.D."/>
            <person name="Santos A.J."/>
        </authorList>
    </citation>
    <scope>NUCLEOTIDE SEQUENCE</scope>
    <source>
        <tissue evidence="2">Shoot tissue taken approximately 20 cm above the soil surface</tissue>
    </source>
</reference>
<reference evidence="2" key="2">
    <citation type="journal article" date="2015" name="Data Brief">
        <title>Shoot transcriptome of the giant reed, Arundo donax.</title>
        <authorList>
            <person name="Barrero R.A."/>
            <person name="Guerrero F.D."/>
            <person name="Moolhuijzen P."/>
            <person name="Goolsby J.A."/>
            <person name="Tidwell J."/>
            <person name="Bellgard S.E."/>
            <person name="Bellgard M.I."/>
        </authorList>
    </citation>
    <scope>NUCLEOTIDE SEQUENCE</scope>
    <source>
        <tissue evidence="2">Shoot tissue taken approximately 20 cm above the soil surface</tissue>
    </source>
</reference>
<dbReference type="AlphaFoldDB" id="A0A0A9F5F0"/>
<protein>
    <submittedName>
        <fullName evidence="2">Uncharacterized protein</fullName>
    </submittedName>
</protein>
<evidence type="ECO:0000313" key="2">
    <source>
        <dbReference type="EMBL" id="JAE07552.1"/>
    </source>
</evidence>
<accession>A0A0A9F5F0</accession>
<feature type="region of interest" description="Disordered" evidence="1">
    <location>
        <begin position="1"/>
        <end position="25"/>
    </location>
</feature>
<evidence type="ECO:0000256" key="1">
    <source>
        <dbReference type="SAM" id="MobiDB-lite"/>
    </source>
</evidence>